<evidence type="ECO:0000313" key="8">
    <source>
        <dbReference type="Proteomes" id="UP000186720"/>
    </source>
</evidence>
<dbReference type="RefSeq" id="WP_074488282.1">
    <property type="nucleotide sequence ID" value="NZ_FPAM01000001.1"/>
</dbReference>
<dbReference type="PIRSF" id="PIRSF000188">
    <property type="entry name" value="Phe_leu_dh"/>
    <property type="match status" value="1"/>
</dbReference>
<keyword evidence="3 4" id="KW-0520">NAD</keyword>
<evidence type="ECO:0000259" key="6">
    <source>
        <dbReference type="SMART" id="SM00839"/>
    </source>
</evidence>
<comment type="caution">
    <text evidence="7">The sequence shown here is derived from an EMBL/GenBank/DDBJ whole genome shotgun (WGS) entry which is preliminary data.</text>
</comment>
<dbReference type="Pfam" id="PF00208">
    <property type="entry name" value="ELFV_dehydrog"/>
    <property type="match status" value="1"/>
</dbReference>
<evidence type="ECO:0000256" key="5">
    <source>
        <dbReference type="RuleBase" id="RU004417"/>
    </source>
</evidence>
<feature type="domain" description="Glutamate/phenylalanine/leucine/valine/L-tryptophan dehydrogenase C-terminal" evidence="6">
    <location>
        <begin position="152"/>
        <end position="360"/>
    </location>
</feature>
<dbReference type="GO" id="GO:0006520">
    <property type="term" value="P:amino acid metabolic process"/>
    <property type="evidence" value="ECO:0007669"/>
    <property type="project" value="InterPro"/>
</dbReference>
<evidence type="ECO:0000256" key="3">
    <source>
        <dbReference type="ARBA" id="ARBA00023027"/>
    </source>
</evidence>
<dbReference type="AlphaFoldDB" id="A0A1Q5ZUI4"/>
<dbReference type="GO" id="GO:0000166">
    <property type="term" value="F:nucleotide binding"/>
    <property type="evidence" value="ECO:0007669"/>
    <property type="project" value="UniProtKB-KW"/>
</dbReference>
<dbReference type="Proteomes" id="UP000186720">
    <property type="component" value="Unassembled WGS sequence"/>
</dbReference>
<dbReference type="InterPro" id="IPR046346">
    <property type="entry name" value="Aminoacid_DH-like_N_sf"/>
</dbReference>
<proteinExistence type="inferred from homology"/>
<dbReference type="STRING" id="1302689.RG47T_0887"/>
<dbReference type="InterPro" id="IPR036291">
    <property type="entry name" value="NAD(P)-bd_dom_sf"/>
</dbReference>
<dbReference type="PANTHER" id="PTHR42722:SF1">
    <property type="entry name" value="VALINE DEHYDROGENASE"/>
    <property type="match status" value="1"/>
</dbReference>
<evidence type="ECO:0000256" key="1">
    <source>
        <dbReference type="ARBA" id="ARBA00006382"/>
    </source>
</evidence>
<dbReference type="SUPFAM" id="SSF53223">
    <property type="entry name" value="Aminoacid dehydrogenase-like, N-terminal domain"/>
    <property type="match status" value="1"/>
</dbReference>
<dbReference type="Pfam" id="PF02812">
    <property type="entry name" value="ELFV_dehydrog_N"/>
    <property type="match status" value="1"/>
</dbReference>
<sequence length="362" mass="39251">MLSTDASPNTLFDLLNAFGHQKVVFCNDPDTGLKAIIAIHNTTLGPALGGTRMWAYKTEHDALKDVLRLSKAMTYKAAMSGLNLGGGNAVIIGDPRKDKSEALMRRFGRFIKNLNGEFITAEDMGTNPKDMEYIRMETEHVTGVPETMGGSGDPTPIAAKGVFMGIKASVKELYGNDSLAGRSVLVQGIGHVGENLVKLLREENTKVYVSDINEERVVQVAKKYGAEAVANHTIFDLNAEIYAPCALGGTINTSTIAKLKCAIIAGSANNQLEDETIHGKMLLDKGILYAPDYVINAGGLINCYSELMGFSKKRTLQLTENIYDATRNVLKLSKAESISTIEAANKIAEKRIADIRKIKSSY</sequence>
<reference evidence="7 8" key="1">
    <citation type="submission" date="2016-11" db="EMBL/GenBank/DDBJ databases">
        <title>Whole Genome Sequencing of Mucilaginibacter polytrichastri RG4-7(T) isolated from the moss sample.</title>
        <authorList>
            <person name="Li Y."/>
        </authorList>
    </citation>
    <scope>NUCLEOTIDE SEQUENCE [LARGE SCALE GENOMIC DNA]</scope>
    <source>
        <strain evidence="7 8">RG4-7</strain>
    </source>
</reference>
<evidence type="ECO:0000256" key="4">
    <source>
        <dbReference type="PIRSR" id="PIRSR000188-2"/>
    </source>
</evidence>
<dbReference type="InterPro" id="IPR006097">
    <property type="entry name" value="Glu/Leu/Phe/Val/Trp_DH_dimer"/>
</dbReference>
<organism evidence="7 8">
    <name type="scientific">Mucilaginibacter polytrichastri</name>
    <dbReference type="NCBI Taxonomy" id="1302689"/>
    <lineage>
        <taxon>Bacteria</taxon>
        <taxon>Pseudomonadati</taxon>
        <taxon>Bacteroidota</taxon>
        <taxon>Sphingobacteriia</taxon>
        <taxon>Sphingobacteriales</taxon>
        <taxon>Sphingobacteriaceae</taxon>
        <taxon>Mucilaginibacter</taxon>
    </lineage>
</organism>
<dbReference type="InterPro" id="IPR016211">
    <property type="entry name" value="Glu/Phe/Leu/Val/Trp_DH_bac/arc"/>
</dbReference>
<dbReference type="Gene3D" id="3.40.50.720">
    <property type="entry name" value="NAD(P)-binding Rossmann-like Domain"/>
    <property type="match status" value="1"/>
</dbReference>
<accession>A0A1Q5ZUI4</accession>
<gene>
    <name evidence="7" type="ORF">RG47T_0887</name>
</gene>
<dbReference type="InterPro" id="IPR006096">
    <property type="entry name" value="Glu/Leu/Phe/Val/Trp_DH_C"/>
</dbReference>
<comment type="similarity">
    <text evidence="1 5">Belongs to the Glu/Leu/Phe/Val dehydrogenases family.</text>
</comment>
<evidence type="ECO:0000313" key="7">
    <source>
        <dbReference type="EMBL" id="OKS85441.1"/>
    </source>
</evidence>
<dbReference type="EMBL" id="MPPL01000001">
    <property type="protein sequence ID" value="OKS85441.1"/>
    <property type="molecule type" value="Genomic_DNA"/>
</dbReference>
<keyword evidence="4" id="KW-0547">Nucleotide-binding</keyword>
<protein>
    <submittedName>
        <fullName evidence="7">Leucine dehydrogenase</fullName>
    </submittedName>
</protein>
<dbReference type="PRINTS" id="PR00082">
    <property type="entry name" value="GLFDHDRGNASE"/>
</dbReference>
<dbReference type="OrthoDB" id="9803297at2"/>
<dbReference type="PANTHER" id="PTHR42722">
    <property type="entry name" value="LEUCINE DEHYDROGENASE"/>
    <property type="match status" value="1"/>
</dbReference>
<evidence type="ECO:0000256" key="2">
    <source>
        <dbReference type="ARBA" id="ARBA00023002"/>
    </source>
</evidence>
<dbReference type="SMART" id="SM00839">
    <property type="entry name" value="ELFV_dehydrog"/>
    <property type="match status" value="1"/>
</dbReference>
<dbReference type="CDD" id="cd01075">
    <property type="entry name" value="NAD_bind_Leu_Phe_Val_DH"/>
    <property type="match status" value="1"/>
</dbReference>
<feature type="binding site" evidence="4">
    <location>
        <begin position="188"/>
        <end position="193"/>
    </location>
    <ligand>
        <name>NAD(+)</name>
        <dbReference type="ChEBI" id="CHEBI:57540"/>
    </ligand>
</feature>
<dbReference type="Gene3D" id="3.40.50.10860">
    <property type="entry name" value="Leucine Dehydrogenase, chain A, domain 1"/>
    <property type="match status" value="1"/>
</dbReference>
<dbReference type="GO" id="GO:0016639">
    <property type="term" value="F:oxidoreductase activity, acting on the CH-NH2 group of donors, NAD or NADP as acceptor"/>
    <property type="evidence" value="ECO:0007669"/>
    <property type="project" value="InterPro"/>
</dbReference>
<dbReference type="SUPFAM" id="SSF51735">
    <property type="entry name" value="NAD(P)-binding Rossmann-fold domains"/>
    <property type="match status" value="1"/>
</dbReference>
<dbReference type="FunFam" id="3.40.50.10860:FF:000010">
    <property type="entry name" value="Leucine dehydrogenase"/>
    <property type="match status" value="1"/>
</dbReference>
<keyword evidence="2 5" id="KW-0560">Oxidoreductase</keyword>
<name>A0A1Q5ZUI4_9SPHI</name>
<keyword evidence="8" id="KW-1185">Reference proteome</keyword>
<dbReference type="InterPro" id="IPR006095">
    <property type="entry name" value="Glu/Leu/Phe/Val/Trp_DH"/>
</dbReference>